<protein>
    <submittedName>
        <fullName evidence="3">Uncharacterized protein</fullName>
    </submittedName>
</protein>
<feature type="signal peptide" evidence="2">
    <location>
        <begin position="1"/>
        <end position="22"/>
    </location>
</feature>
<evidence type="ECO:0000313" key="4">
    <source>
        <dbReference type="Proteomes" id="UP001374535"/>
    </source>
</evidence>
<feature type="chain" id="PRO_5042956230" evidence="2">
    <location>
        <begin position="23"/>
        <end position="152"/>
    </location>
</feature>
<accession>A0AAQ3RG17</accession>
<dbReference type="Proteomes" id="UP001374535">
    <property type="component" value="Chromosome 11"/>
</dbReference>
<evidence type="ECO:0000313" key="3">
    <source>
        <dbReference type="EMBL" id="WVY91543.1"/>
    </source>
</evidence>
<feature type="non-terminal residue" evidence="3">
    <location>
        <position position="1"/>
    </location>
</feature>
<evidence type="ECO:0000256" key="2">
    <source>
        <dbReference type="SAM" id="SignalP"/>
    </source>
</evidence>
<reference evidence="3 4" key="1">
    <citation type="journal article" date="2023" name="Life. Sci Alliance">
        <title>Evolutionary insights into 3D genome organization and epigenetic landscape of Vigna mungo.</title>
        <authorList>
            <person name="Junaid A."/>
            <person name="Singh B."/>
            <person name="Bhatia S."/>
        </authorList>
    </citation>
    <scope>NUCLEOTIDE SEQUENCE [LARGE SCALE GENOMIC DNA]</scope>
    <source>
        <strain evidence="3">Urdbean</strain>
    </source>
</reference>
<keyword evidence="4" id="KW-1185">Reference proteome</keyword>
<feature type="region of interest" description="Disordered" evidence="1">
    <location>
        <begin position="76"/>
        <end position="102"/>
    </location>
</feature>
<sequence>MNRGSNRTFLALICLNCLGTKAIRPFDFGYAMNRDKAIGPFGFGSAMNQSSMSCQKGDLLWIRTFQGINMPRFRREPRPIGPFGLDNQPRRGGCGESRARQGHCDGEHQRFERELKLHHFEYNGGRASMPPSSSGSGHLSFKEAAGIRLPLG</sequence>
<organism evidence="3 4">
    <name type="scientific">Vigna mungo</name>
    <name type="common">Black gram</name>
    <name type="synonym">Phaseolus mungo</name>
    <dbReference type="NCBI Taxonomy" id="3915"/>
    <lineage>
        <taxon>Eukaryota</taxon>
        <taxon>Viridiplantae</taxon>
        <taxon>Streptophyta</taxon>
        <taxon>Embryophyta</taxon>
        <taxon>Tracheophyta</taxon>
        <taxon>Spermatophyta</taxon>
        <taxon>Magnoliopsida</taxon>
        <taxon>eudicotyledons</taxon>
        <taxon>Gunneridae</taxon>
        <taxon>Pentapetalae</taxon>
        <taxon>rosids</taxon>
        <taxon>fabids</taxon>
        <taxon>Fabales</taxon>
        <taxon>Fabaceae</taxon>
        <taxon>Papilionoideae</taxon>
        <taxon>50 kb inversion clade</taxon>
        <taxon>NPAAA clade</taxon>
        <taxon>indigoferoid/millettioid clade</taxon>
        <taxon>Phaseoleae</taxon>
        <taxon>Vigna</taxon>
    </lineage>
</organism>
<name>A0AAQ3RG17_VIGMU</name>
<dbReference type="AlphaFoldDB" id="A0AAQ3RG17"/>
<proteinExistence type="predicted"/>
<evidence type="ECO:0000256" key="1">
    <source>
        <dbReference type="SAM" id="MobiDB-lite"/>
    </source>
</evidence>
<gene>
    <name evidence="3" type="ORF">V8G54_037057</name>
</gene>
<dbReference type="EMBL" id="CP144690">
    <property type="protein sequence ID" value="WVY91543.1"/>
    <property type="molecule type" value="Genomic_DNA"/>
</dbReference>
<keyword evidence="2" id="KW-0732">Signal</keyword>